<dbReference type="InterPro" id="IPR036034">
    <property type="entry name" value="PDZ_sf"/>
</dbReference>
<keyword evidence="2" id="KW-0732">Signal</keyword>
<dbReference type="PANTHER" id="PTHR47661">
    <property type="entry name" value="PHOSPHOGLUCAN PHOSPHATASE LSF1, CHLOROPLASTIC"/>
    <property type="match status" value="1"/>
</dbReference>
<name>D7FTR6_ECTSI</name>
<dbReference type="SUPFAM" id="SSF50156">
    <property type="entry name" value="PDZ domain-like"/>
    <property type="match status" value="1"/>
</dbReference>
<feature type="compositionally biased region" description="Basic and acidic residues" evidence="1">
    <location>
        <begin position="119"/>
        <end position="128"/>
    </location>
</feature>
<dbReference type="AlphaFoldDB" id="D7FTR6"/>
<feature type="compositionally biased region" description="Basic and acidic residues" evidence="1">
    <location>
        <begin position="74"/>
        <end position="88"/>
    </location>
</feature>
<feature type="compositionally biased region" description="Polar residues" evidence="1">
    <location>
        <begin position="384"/>
        <end position="400"/>
    </location>
</feature>
<gene>
    <name evidence="3" type="ORF">Esi_0256_0019</name>
</gene>
<dbReference type="PANTHER" id="PTHR47661:SF2">
    <property type="entry name" value="PHOSPHOGLUCAN PHOSPHATASE LSF1, CHLOROPLASTIC"/>
    <property type="match status" value="1"/>
</dbReference>
<dbReference type="InParanoid" id="D7FTR6"/>
<evidence type="ECO:0000313" key="4">
    <source>
        <dbReference type="Proteomes" id="UP000002630"/>
    </source>
</evidence>
<evidence type="ECO:0000256" key="1">
    <source>
        <dbReference type="SAM" id="MobiDB-lite"/>
    </source>
</evidence>
<reference evidence="3 4" key="1">
    <citation type="journal article" date="2010" name="Nature">
        <title>The Ectocarpus genome and the independent evolution of multicellularity in brown algae.</title>
        <authorList>
            <person name="Cock J.M."/>
            <person name="Sterck L."/>
            <person name="Rouze P."/>
            <person name="Scornet D."/>
            <person name="Allen A.E."/>
            <person name="Amoutzias G."/>
            <person name="Anthouard V."/>
            <person name="Artiguenave F."/>
            <person name="Aury J.M."/>
            <person name="Badger J.H."/>
            <person name="Beszteri B."/>
            <person name="Billiau K."/>
            <person name="Bonnet E."/>
            <person name="Bothwell J.H."/>
            <person name="Bowler C."/>
            <person name="Boyen C."/>
            <person name="Brownlee C."/>
            <person name="Carrano C.J."/>
            <person name="Charrier B."/>
            <person name="Cho G.Y."/>
            <person name="Coelho S.M."/>
            <person name="Collen J."/>
            <person name="Corre E."/>
            <person name="Da Silva C."/>
            <person name="Delage L."/>
            <person name="Delaroque N."/>
            <person name="Dittami S.M."/>
            <person name="Doulbeau S."/>
            <person name="Elias M."/>
            <person name="Farnham G."/>
            <person name="Gachon C.M."/>
            <person name="Gschloessl B."/>
            <person name="Heesch S."/>
            <person name="Jabbari K."/>
            <person name="Jubin C."/>
            <person name="Kawai H."/>
            <person name="Kimura K."/>
            <person name="Kloareg B."/>
            <person name="Kupper F.C."/>
            <person name="Lang D."/>
            <person name="Le Bail A."/>
            <person name="Leblanc C."/>
            <person name="Lerouge P."/>
            <person name="Lohr M."/>
            <person name="Lopez P.J."/>
            <person name="Martens C."/>
            <person name="Maumus F."/>
            <person name="Michel G."/>
            <person name="Miranda-Saavedra D."/>
            <person name="Morales J."/>
            <person name="Moreau H."/>
            <person name="Motomura T."/>
            <person name="Nagasato C."/>
            <person name="Napoli C.A."/>
            <person name="Nelson D.R."/>
            <person name="Nyvall-Collen P."/>
            <person name="Peters A.F."/>
            <person name="Pommier C."/>
            <person name="Potin P."/>
            <person name="Poulain J."/>
            <person name="Quesneville H."/>
            <person name="Read B."/>
            <person name="Rensing S.A."/>
            <person name="Ritter A."/>
            <person name="Rousvoal S."/>
            <person name="Samanta M."/>
            <person name="Samson G."/>
            <person name="Schroeder D.C."/>
            <person name="Segurens B."/>
            <person name="Strittmatter M."/>
            <person name="Tonon T."/>
            <person name="Tregear J.W."/>
            <person name="Valentin K."/>
            <person name="von Dassow P."/>
            <person name="Yamagishi T."/>
            <person name="Van de Peer Y."/>
            <person name="Wincker P."/>
        </authorList>
    </citation>
    <scope>NUCLEOTIDE SEQUENCE [LARGE SCALE GENOMIC DNA]</scope>
    <source>
        <strain evidence="4">Ec32 / CCAP1310/4</strain>
    </source>
</reference>
<protein>
    <recommendedName>
        <fullName evidence="5">PDZ domain-containing protein</fullName>
    </recommendedName>
</protein>
<feature type="region of interest" description="Disordered" evidence="1">
    <location>
        <begin position="353"/>
        <end position="400"/>
    </location>
</feature>
<feature type="chain" id="PRO_5003095934" description="PDZ domain-containing protein" evidence="2">
    <location>
        <begin position="27"/>
        <end position="400"/>
    </location>
</feature>
<feature type="signal peptide" evidence="2">
    <location>
        <begin position="1"/>
        <end position="26"/>
    </location>
</feature>
<proteinExistence type="predicted"/>
<dbReference type="EMBL" id="FN648438">
    <property type="protein sequence ID" value="CBJ31443.1"/>
    <property type="molecule type" value="Genomic_DNA"/>
</dbReference>
<evidence type="ECO:0008006" key="5">
    <source>
        <dbReference type="Google" id="ProtNLM"/>
    </source>
</evidence>
<dbReference type="Proteomes" id="UP000002630">
    <property type="component" value="Linkage Group LG17"/>
</dbReference>
<feature type="compositionally biased region" description="Gly residues" evidence="1">
    <location>
        <begin position="353"/>
        <end position="365"/>
    </location>
</feature>
<evidence type="ECO:0000256" key="2">
    <source>
        <dbReference type="SAM" id="SignalP"/>
    </source>
</evidence>
<evidence type="ECO:0000313" key="3">
    <source>
        <dbReference type="EMBL" id="CBJ31443.1"/>
    </source>
</evidence>
<organism evidence="3 4">
    <name type="scientific">Ectocarpus siliculosus</name>
    <name type="common">Brown alga</name>
    <name type="synonym">Conferva siliculosa</name>
    <dbReference type="NCBI Taxonomy" id="2880"/>
    <lineage>
        <taxon>Eukaryota</taxon>
        <taxon>Sar</taxon>
        <taxon>Stramenopiles</taxon>
        <taxon>Ochrophyta</taxon>
        <taxon>PX clade</taxon>
        <taxon>Phaeophyceae</taxon>
        <taxon>Ectocarpales</taxon>
        <taxon>Ectocarpaceae</taxon>
        <taxon>Ectocarpus</taxon>
    </lineage>
</organism>
<dbReference type="OrthoDB" id="206585at2759"/>
<feature type="compositionally biased region" description="Low complexity" evidence="1">
    <location>
        <begin position="90"/>
        <end position="114"/>
    </location>
</feature>
<feature type="compositionally biased region" description="Polar residues" evidence="1">
    <location>
        <begin position="37"/>
        <end position="69"/>
    </location>
</feature>
<feature type="region of interest" description="Disordered" evidence="1">
    <location>
        <begin position="29"/>
        <end position="164"/>
    </location>
</feature>
<accession>D7FTR6</accession>
<dbReference type="EMBL" id="FN649742">
    <property type="protein sequence ID" value="CBJ31443.1"/>
    <property type="molecule type" value="Genomic_DNA"/>
</dbReference>
<keyword evidence="4" id="KW-1185">Reference proteome</keyword>
<sequence length="400" mass="42853">MPRAAVAAAAATALAMLATSTLPAEAFFTPPAVPPSSWKQQQDTSARTMMASFQSPTNAGVATSFSRNPAATDASERGGARLRVERMQQRRFSSSLGRPLRSSPSDGGSDDPSSQGMPESEKLREKLETIASASGEGGGEDGLTQKEQEELDEMEEDRRVEAEVDRLEAAEKAKSMDAFRMSLDEDDDDEDDAEDEVYEEIIANMTKPLGITIEESTDKAQLVYLTSVGDKAEAAGLQVGDVLTGVSAVFGDEVWSVKDKHIEEIRSLVRCRPEPFSLIRVERGHVSLEERCAPGFDEEDLSNCWQLPDDMIPGDGEECELNPDYQNLWAAVYEEEMDVLTGESAARAAGVGRGGVFGGGGGGAPKKGNQGPPPREKPGPGSFNGETFTGDSWDTSGPSF</sequence>